<evidence type="ECO:0000256" key="1">
    <source>
        <dbReference type="PROSITE-ProRule" id="PRU00339"/>
    </source>
</evidence>
<dbReference type="AlphaFoldDB" id="A0AA48HIA0"/>
<evidence type="ECO:0000313" key="2">
    <source>
        <dbReference type="EMBL" id="BDW93923.1"/>
    </source>
</evidence>
<dbReference type="InterPro" id="IPR019734">
    <property type="entry name" value="TPR_rpt"/>
</dbReference>
<dbReference type="PROSITE" id="PS50005">
    <property type="entry name" value="TPR"/>
    <property type="match status" value="1"/>
</dbReference>
<organism evidence="2 3">
    <name type="scientific">Flagellimonas marinaquae</name>
    <dbReference type="NCBI Taxonomy" id="254955"/>
    <lineage>
        <taxon>Bacteria</taxon>
        <taxon>Pseudomonadati</taxon>
        <taxon>Bacteroidota</taxon>
        <taxon>Flavobacteriia</taxon>
        <taxon>Flavobacteriales</taxon>
        <taxon>Flavobacteriaceae</taxon>
        <taxon>Flagellimonas</taxon>
    </lineage>
</organism>
<feature type="repeat" description="TPR" evidence="1">
    <location>
        <begin position="320"/>
        <end position="353"/>
    </location>
</feature>
<sequence length="553" mass="63456">MDGVSYLPDVSVTNLTSGLGTTSDAEGRYQIKANPKEELRFTYLGMDTVSILVEDVTRILNVTMNANVEELEEVTVAAKKRKTYQEKILDYHKNKNLIKTYFGFLDKETANFSLRIADEDDFKNAPTINSVIWGKFAGVRAVCDPMSDELVVSMRAIQSINNEATAVFDVDGQIMTKVYCSWLWGNVKRMAFIPSVSALSKYGTIGVGGVVVINTISGTDLPRENNGEIYDQARLRNNIYRDNALDGKVVFNNAPQYLKDLNSASDKGEAIAIYKKAAVKYSASYHFVLESYRYFHDIWKDIGFADNILEEHARLFNNNPVALKSLAYVLESQQRYKKAHETYKKVYILRPDYAQSFIDMAKSYRNLGEAKSATTLFARHAYLQKEGLLPKDTLDLSRIMKRELYNIFTLDNGSMQIENRKKYKYNEEFSSRLVFEWNDSEAEFDLQFVNPNNQYFNWKHTLTEMPERIRSEKELGYSMADFLLDDEFPGTWKINATYHGNKQLTPTYLKVTMYQNYGSKLQTKEVKVFRLGVKGVNRQLFTFPVTSNIVQSK</sequence>
<evidence type="ECO:0000313" key="3">
    <source>
        <dbReference type="Proteomes" id="UP001330184"/>
    </source>
</evidence>
<dbReference type="Gene3D" id="1.25.40.10">
    <property type="entry name" value="Tetratricopeptide repeat domain"/>
    <property type="match status" value="1"/>
</dbReference>
<dbReference type="EMBL" id="AP027268">
    <property type="protein sequence ID" value="BDW93923.1"/>
    <property type="molecule type" value="Genomic_DNA"/>
</dbReference>
<keyword evidence="3" id="KW-1185">Reference proteome</keyword>
<proteinExistence type="predicted"/>
<keyword evidence="1" id="KW-0802">TPR repeat</keyword>
<dbReference type="InterPro" id="IPR011990">
    <property type="entry name" value="TPR-like_helical_dom_sf"/>
</dbReference>
<accession>A0AA48HIA0</accession>
<reference evidence="2 3" key="1">
    <citation type="submission" date="2023-01" db="EMBL/GenBank/DDBJ databases">
        <title>Complete genome sequence of Muricauda aquimarina strain IFOP_LL357.</title>
        <authorList>
            <person name="Gajardo G."/>
            <person name="Ueki S."/>
            <person name="Maruyama F."/>
        </authorList>
    </citation>
    <scope>NUCLEOTIDE SEQUENCE [LARGE SCALE GENOMIC DNA]</scope>
    <source>
        <strain evidence="2 3">IFOP_LL357</strain>
    </source>
</reference>
<evidence type="ECO:0008006" key="4">
    <source>
        <dbReference type="Google" id="ProtNLM"/>
    </source>
</evidence>
<dbReference type="SUPFAM" id="SSF48452">
    <property type="entry name" value="TPR-like"/>
    <property type="match status" value="1"/>
</dbReference>
<dbReference type="Pfam" id="PF13715">
    <property type="entry name" value="CarbopepD_reg_2"/>
    <property type="match status" value="1"/>
</dbReference>
<dbReference type="InterPro" id="IPR008969">
    <property type="entry name" value="CarboxyPept-like_regulatory"/>
</dbReference>
<dbReference type="Proteomes" id="UP001330184">
    <property type="component" value="Chromosome"/>
</dbReference>
<gene>
    <name evidence="2" type="ORF">MACH07_27550</name>
</gene>
<protein>
    <recommendedName>
        <fullName evidence="4">DUF2135 domain-containing protein</fullName>
    </recommendedName>
</protein>
<dbReference type="SUPFAM" id="SSF49464">
    <property type="entry name" value="Carboxypeptidase regulatory domain-like"/>
    <property type="match status" value="1"/>
</dbReference>
<name>A0AA48HIA0_9FLAO</name>